<dbReference type="EMBL" id="ML987203">
    <property type="protein sequence ID" value="KAF2244486.1"/>
    <property type="molecule type" value="Genomic_DNA"/>
</dbReference>
<evidence type="ECO:0000313" key="2">
    <source>
        <dbReference type="Proteomes" id="UP000800094"/>
    </source>
</evidence>
<dbReference type="PANTHER" id="PTHR43433:SF10">
    <property type="entry name" value="AB HYDROLASE-1 DOMAIN-CONTAINING PROTEIN"/>
    <property type="match status" value="1"/>
</dbReference>
<organism evidence="1 2">
    <name type="scientific">Trematosphaeria pertusa</name>
    <dbReference type="NCBI Taxonomy" id="390896"/>
    <lineage>
        <taxon>Eukaryota</taxon>
        <taxon>Fungi</taxon>
        <taxon>Dikarya</taxon>
        <taxon>Ascomycota</taxon>
        <taxon>Pezizomycotina</taxon>
        <taxon>Dothideomycetes</taxon>
        <taxon>Pleosporomycetidae</taxon>
        <taxon>Pleosporales</taxon>
        <taxon>Massarineae</taxon>
        <taxon>Trematosphaeriaceae</taxon>
        <taxon>Trematosphaeria</taxon>
    </lineage>
</organism>
<evidence type="ECO:0008006" key="3">
    <source>
        <dbReference type="Google" id="ProtNLM"/>
    </source>
</evidence>
<proteinExistence type="predicted"/>
<dbReference type="GeneID" id="54577462"/>
<protein>
    <recommendedName>
        <fullName evidence="3">AB hydrolase-1 domain-containing protein</fullName>
    </recommendedName>
</protein>
<accession>A0A6A6I2H1</accession>
<dbReference type="InterPro" id="IPR029058">
    <property type="entry name" value="AB_hydrolase_fold"/>
</dbReference>
<evidence type="ECO:0000313" key="1">
    <source>
        <dbReference type="EMBL" id="KAF2244486.1"/>
    </source>
</evidence>
<dbReference type="InterPro" id="IPR050471">
    <property type="entry name" value="AB_hydrolase"/>
</dbReference>
<dbReference type="RefSeq" id="XP_033679490.1">
    <property type="nucleotide sequence ID" value="XM_033824132.1"/>
</dbReference>
<dbReference type="Proteomes" id="UP000800094">
    <property type="component" value="Unassembled WGS sequence"/>
</dbReference>
<dbReference type="AlphaFoldDB" id="A0A6A6I2H1"/>
<dbReference type="SUPFAM" id="SSF53474">
    <property type="entry name" value="alpha/beta-Hydrolases"/>
    <property type="match status" value="1"/>
</dbReference>
<dbReference type="PANTHER" id="PTHR43433">
    <property type="entry name" value="HYDROLASE, ALPHA/BETA FOLD FAMILY PROTEIN"/>
    <property type="match status" value="1"/>
</dbReference>
<keyword evidence="2" id="KW-1185">Reference proteome</keyword>
<dbReference type="Gene3D" id="3.40.50.1820">
    <property type="entry name" value="alpha/beta hydrolase"/>
    <property type="match status" value="1"/>
</dbReference>
<dbReference type="OrthoDB" id="294702at2759"/>
<sequence length="394" mass="43937">MGVIEFLCDRRFHQSYVLPPNPETGRRTPCRISYADYGDPNSDAVVLFCGALMGMRLCYSPLDQLAKAYNIRIIHPDRPGVGGSDPVELHERISMWLEMVPRLLSHLNISHVSIASHSGGAIYALNTMLMYPNLLHPQNPYVCFFAPWVHHSHSKVKQLRATELLPAPLIGRFASLARFVNDNVVPLAGMSSGFLQGLKGTLNQSTPAPAPVPLTPFTTTLSRTDSIASRGEHPGLALNDPDVVEELRKEILAYLFAECMDGISADAQLFLKKPHTLSWCSPSMLWSDTDDFVLLLSKLISEEGTGKESRTWTIDAFHAEDDNMIGEKGKQWFDNCWQPEKPSTASAHSTETPPVRYEFRSKVVKGTDHNYLMDPAFGVSEVWLERVRASWDAS</sequence>
<gene>
    <name evidence="1" type="ORF">BU26DRAFT_435448</name>
</gene>
<reference evidence="1" key="1">
    <citation type="journal article" date="2020" name="Stud. Mycol.">
        <title>101 Dothideomycetes genomes: a test case for predicting lifestyles and emergence of pathogens.</title>
        <authorList>
            <person name="Haridas S."/>
            <person name="Albert R."/>
            <person name="Binder M."/>
            <person name="Bloem J."/>
            <person name="Labutti K."/>
            <person name="Salamov A."/>
            <person name="Andreopoulos B."/>
            <person name="Baker S."/>
            <person name="Barry K."/>
            <person name="Bills G."/>
            <person name="Bluhm B."/>
            <person name="Cannon C."/>
            <person name="Castanera R."/>
            <person name="Culley D."/>
            <person name="Daum C."/>
            <person name="Ezra D."/>
            <person name="Gonzalez J."/>
            <person name="Henrissat B."/>
            <person name="Kuo A."/>
            <person name="Liang C."/>
            <person name="Lipzen A."/>
            <person name="Lutzoni F."/>
            <person name="Magnuson J."/>
            <person name="Mondo S."/>
            <person name="Nolan M."/>
            <person name="Ohm R."/>
            <person name="Pangilinan J."/>
            <person name="Park H.-J."/>
            <person name="Ramirez L."/>
            <person name="Alfaro M."/>
            <person name="Sun H."/>
            <person name="Tritt A."/>
            <person name="Yoshinaga Y."/>
            <person name="Zwiers L.-H."/>
            <person name="Turgeon B."/>
            <person name="Goodwin S."/>
            <person name="Spatafora J."/>
            <person name="Crous P."/>
            <person name="Grigoriev I."/>
        </authorList>
    </citation>
    <scope>NUCLEOTIDE SEQUENCE</scope>
    <source>
        <strain evidence="1">CBS 122368</strain>
    </source>
</reference>
<name>A0A6A6I2H1_9PLEO</name>